<dbReference type="PANTHER" id="PTHR32322">
    <property type="entry name" value="INNER MEMBRANE TRANSPORTER"/>
    <property type="match status" value="1"/>
</dbReference>
<reference evidence="9" key="1">
    <citation type="journal article" date="2014" name="Int. J. Syst. Evol. Microbiol.">
        <title>Complete genome sequence of Corynebacterium casei LMG S-19264T (=DSM 44701T), isolated from a smear-ripened cheese.</title>
        <authorList>
            <consortium name="US DOE Joint Genome Institute (JGI-PGF)"/>
            <person name="Walter F."/>
            <person name="Albersmeier A."/>
            <person name="Kalinowski J."/>
            <person name="Ruckert C."/>
        </authorList>
    </citation>
    <scope>NUCLEOTIDE SEQUENCE</scope>
    <source>
        <strain evidence="9">CGMCC 1.15179</strain>
    </source>
</reference>
<feature type="transmembrane region" description="Helical" evidence="7">
    <location>
        <begin position="245"/>
        <end position="265"/>
    </location>
</feature>
<keyword evidence="3" id="KW-1003">Cell membrane</keyword>
<evidence type="ECO:0000313" key="10">
    <source>
        <dbReference type="Proteomes" id="UP000625210"/>
    </source>
</evidence>
<feature type="transmembrane region" description="Helical" evidence="7">
    <location>
        <begin position="153"/>
        <end position="169"/>
    </location>
</feature>
<keyword evidence="6 7" id="KW-0472">Membrane</keyword>
<feature type="transmembrane region" description="Helical" evidence="7">
    <location>
        <begin position="271"/>
        <end position="290"/>
    </location>
</feature>
<evidence type="ECO:0000256" key="1">
    <source>
        <dbReference type="ARBA" id="ARBA00004651"/>
    </source>
</evidence>
<comment type="caution">
    <text evidence="9">The sequence shown here is derived from an EMBL/GenBank/DDBJ whole genome shotgun (WGS) entry which is preliminary data.</text>
</comment>
<dbReference type="RefSeq" id="WP_188648473.1">
    <property type="nucleotide sequence ID" value="NZ_BMHQ01000010.1"/>
</dbReference>
<evidence type="ECO:0000256" key="4">
    <source>
        <dbReference type="ARBA" id="ARBA00022692"/>
    </source>
</evidence>
<gene>
    <name evidence="9" type="ORF">GCM10011571_27610</name>
</gene>
<protein>
    <submittedName>
        <fullName evidence="9">Membrane protein</fullName>
    </submittedName>
</protein>
<feature type="transmembrane region" description="Helical" evidence="7">
    <location>
        <begin position="213"/>
        <end position="233"/>
    </location>
</feature>
<feature type="domain" description="EamA" evidence="8">
    <location>
        <begin position="7"/>
        <end position="138"/>
    </location>
</feature>
<comment type="subcellular location">
    <subcellularLocation>
        <location evidence="1">Cell membrane</location>
        <topology evidence="1">Multi-pass membrane protein</topology>
    </subcellularLocation>
</comment>
<feature type="transmembrane region" description="Helical" evidence="7">
    <location>
        <begin position="34"/>
        <end position="54"/>
    </location>
</feature>
<dbReference type="EMBL" id="BMHQ01000010">
    <property type="protein sequence ID" value="GGE23980.1"/>
    <property type="molecule type" value="Genomic_DNA"/>
</dbReference>
<dbReference type="Proteomes" id="UP000625210">
    <property type="component" value="Unassembled WGS sequence"/>
</dbReference>
<feature type="domain" description="EamA" evidence="8">
    <location>
        <begin position="150"/>
        <end position="285"/>
    </location>
</feature>
<organism evidence="9 10">
    <name type="scientific">Marinithermofilum abyssi</name>
    <dbReference type="NCBI Taxonomy" id="1571185"/>
    <lineage>
        <taxon>Bacteria</taxon>
        <taxon>Bacillati</taxon>
        <taxon>Bacillota</taxon>
        <taxon>Bacilli</taxon>
        <taxon>Bacillales</taxon>
        <taxon>Thermoactinomycetaceae</taxon>
        <taxon>Marinithermofilum</taxon>
    </lineage>
</organism>
<feature type="transmembrane region" description="Helical" evidence="7">
    <location>
        <begin position="66"/>
        <end position="89"/>
    </location>
</feature>
<evidence type="ECO:0000259" key="8">
    <source>
        <dbReference type="Pfam" id="PF00892"/>
    </source>
</evidence>
<accession>A0A8J2YE39</accession>
<feature type="transmembrane region" description="Helical" evidence="7">
    <location>
        <begin position="95"/>
        <end position="115"/>
    </location>
</feature>
<dbReference type="InterPro" id="IPR000620">
    <property type="entry name" value="EamA_dom"/>
</dbReference>
<evidence type="ECO:0000256" key="2">
    <source>
        <dbReference type="ARBA" id="ARBA00007362"/>
    </source>
</evidence>
<keyword evidence="10" id="KW-1185">Reference proteome</keyword>
<reference evidence="9" key="2">
    <citation type="submission" date="2020-09" db="EMBL/GenBank/DDBJ databases">
        <authorList>
            <person name="Sun Q."/>
            <person name="Zhou Y."/>
        </authorList>
    </citation>
    <scope>NUCLEOTIDE SEQUENCE</scope>
    <source>
        <strain evidence="9">CGMCC 1.15179</strain>
    </source>
</reference>
<evidence type="ECO:0000256" key="7">
    <source>
        <dbReference type="SAM" id="Phobius"/>
    </source>
</evidence>
<dbReference type="SUPFAM" id="SSF103481">
    <property type="entry name" value="Multidrug resistance efflux transporter EmrE"/>
    <property type="match status" value="2"/>
</dbReference>
<dbReference type="PANTHER" id="PTHR32322:SF18">
    <property type="entry name" value="S-ADENOSYLMETHIONINE_S-ADENOSYLHOMOCYSTEINE TRANSPORTER"/>
    <property type="match status" value="1"/>
</dbReference>
<proteinExistence type="inferred from homology"/>
<feature type="transmembrane region" description="Helical" evidence="7">
    <location>
        <begin position="181"/>
        <end position="201"/>
    </location>
</feature>
<keyword evidence="5 7" id="KW-1133">Transmembrane helix</keyword>
<keyword evidence="4 7" id="KW-0812">Transmembrane</keyword>
<dbReference type="InterPro" id="IPR037185">
    <property type="entry name" value="EmrE-like"/>
</dbReference>
<feature type="transmembrane region" description="Helical" evidence="7">
    <location>
        <begin position="122"/>
        <end position="141"/>
    </location>
</feature>
<dbReference type="InterPro" id="IPR050638">
    <property type="entry name" value="AA-Vitamin_Transporters"/>
</dbReference>
<dbReference type="Pfam" id="PF00892">
    <property type="entry name" value="EamA"/>
    <property type="match status" value="2"/>
</dbReference>
<comment type="similarity">
    <text evidence="2">Belongs to the EamA transporter family.</text>
</comment>
<dbReference type="GO" id="GO:0005886">
    <property type="term" value="C:plasma membrane"/>
    <property type="evidence" value="ECO:0007669"/>
    <property type="project" value="UniProtKB-SubCell"/>
</dbReference>
<dbReference type="AlphaFoldDB" id="A0A8J2YE39"/>
<evidence type="ECO:0000256" key="3">
    <source>
        <dbReference type="ARBA" id="ARBA00022475"/>
    </source>
</evidence>
<evidence type="ECO:0000313" key="9">
    <source>
        <dbReference type="EMBL" id="GGE23980.1"/>
    </source>
</evidence>
<evidence type="ECO:0000256" key="5">
    <source>
        <dbReference type="ARBA" id="ARBA00022989"/>
    </source>
</evidence>
<feature type="transmembrane region" description="Helical" evidence="7">
    <location>
        <begin position="7"/>
        <end position="28"/>
    </location>
</feature>
<evidence type="ECO:0000256" key="6">
    <source>
        <dbReference type="ARBA" id="ARBA00023136"/>
    </source>
</evidence>
<sequence length="311" mass="33775">MSKRVVYIVMTLNMLVWGLNTIAIKILVQYFPPVTMQAMRIMLAGVELSLLVLFRREWRKLTTLEWKYVTGAVLFGVVGHHSFLAAGLADTTATNGSLILALLPLSTALLSAVFLHDRLTLFRTLGIFSGLTGVAFVVLTGNEGASGVTSGDVLVFFAMLAQAISFLFIKKATDTMDPKHLTAVMFLLGSTGILVTSFLFYPHPLDLSGASPAAWILLIASALIATGLGHMVYNFTIRRLGAGQTAIFINMTPFFSLIGSAWFLGEKILPSHVVGFIMIVAGVILGSGAVEEKWRTRQEVTKSKEMPHARP</sequence>
<name>A0A8J2YE39_9BACL</name>